<keyword evidence="3" id="KW-1185">Reference proteome</keyword>
<evidence type="ECO:0000313" key="3">
    <source>
        <dbReference type="Proteomes" id="UP001390339"/>
    </source>
</evidence>
<name>A0ABR2JNA2_9PEZI</name>
<accession>A0ABR2JNA2</accession>
<organism evidence="2 3">
    <name type="scientific">Apiospora arundinis</name>
    <dbReference type="NCBI Taxonomy" id="335852"/>
    <lineage>
        <taxon>Eukaryota</taxon>
        <taxon>Fungi</taxon>
        <taxon>Dikarya</taxon>
        <taxon>Ascomycota</taxon>
        <taxon>Pezizomycotina</taxon>
        <taxon>Sordariomycetes</taxon>
        <taxon>Xylariomycetidae</taxon>
        <taxon>Amphisphaeriales</taxon>
        <taxon>Apiosporaceae</taxon>
        <taxon>Apiospora</taxon>
    </lineage>
</organism>
<feature type="compositionally biased region" description="Basic and acidic residues" evidence="1">
    <location>
        <begin position="346"/>
        <end position="356"/>
    </location>
</feature>
<comment type="caution">
    <text evidence="2">The sequence shown here is derived from an EMBL/GenBank/DDBJ whole genome shotgun (WGS) entry which is preliminary data.</text>
</comment>
<protein>
    <submittedName>
        <fullName evidence="2">Uncharacterized protein</fullName>
    </submittedName>
</protein>
<feature type="compositionally biased region" description="Basic residues" evidence="1">
    <location>
        <begin position="415"/>
        <end position="427"/>
    </location>
</feature>
<proteinExistence type="predicted"/>
<feature type="region of interest" description="Disordered" evidence="1">
    <location>
        <begin position="342"/>
        <end position="427"/>
    </location>
</feature>
<dbReference type="Proteomes" id="UP001390339">
    <property type="component" value="Unassembled WGS sequence"/>
</dbReference>
<dbReference type="EMBL" id="JAPCWZ010000001">
    <property type="protein sequence ID" value="KAK8880167.1"/>
    <property type="molecule type" value="Genomic_DNA"/>
</dbReference>
<gene>
    <name evidence="2" type="ORF">PGQ11_001461</name>
</gene>
<reference evidence="2 3" key="1">
    <citation type="journal article" date="2024" name="IMA Fungus">
        <title>Apiospora arundinis, a panoply of carbohydrate-active enzymes and secondary metabolites.</title>
        <authorList>
            <person name="Sorensen T."/>
            <person name="Petersen C."/>
            <person name="Muurmann A.T."/>
            <person name="Christiansen J.V."/>
            <person name="Brundto M.L."/>
            <person name="Overgaard C.K."/>
            <person name="Boysen A.T."/>
            <person name="Wollenberg R.D."/>
            <person name="Larsen T.O."/>
            <person name="Sorensen J.L."/>
            <person name="Nielsen K.L."/>
            <person name="Sondergaard T.E."/>
        </authorList>
    </citation>
    <scope>NUCLEOTIDE SEQUENCE [LARGE SCALE GENOMIC DNA]</scope>
    <source>
        <strain evidence="2 3">AAU 773</strain>
    </source>
</reference>
<sequence length="427" mass="47992">MDDLSASLARLLLDDFHITSASSMRQDQWYKRTMKSWKEANLGDVLILTPKDARTEWGPKINRFAKDLTDAIREVAQQERESLADELPELGKGRDRVFDDATITKNPPSCFFDGDDGRLGYAEQNLSYWITRSGAGAPGSLFQRAHSVKKLLERHESRGLLALTTGHADILRTLAELSEAKRNRQGLWEAQQGWLAALDETLEVSIFIIAILSFPKELLDENGYARWSPSMRSYPGHPAIWRYLGNQGFCGIESANPQVKGLTSRKLKDHLDWHLRTLSIAVMVTEACQIEHNPPLQDRIVNAFLHLTGFEAWNREREVGEGNSYLACKLNQGKSAKWLRGQVSGEGREEVHKEDGPSNQEDSGKEAAGLSRKKKDPLKLGEPGQNSVEVSSEDDSDSEEGAKLAVLEAEEARYGTKRSTKYRRRDE</sequence>
<evidence type="ECO:0000313" key="2">
    <source>
        <dbReference type="EMBL" id="KAK8880167.1"/>
    </source>
</evidence>
<evidence type="ECO:0000256" key="1">
    <source>
        <dbReference type="SAM" id="MobiDB-lite"/>
    </source>
</evidence>